<comment type="subunit">
    <text evidence="2">Monomer.</text>
</comment>
<dbReference type="SUPFAM" id="SSF117856">
    <property type="entry name" value="AF0104/ALDC/Ptd012-like"/>
    <property type="match status" value="1"/>
</dbReference>
<evidence type="ECO:0000256" key="3">
    <source>
        <dbReference type="ARBA" id="ARBA00022723"/>
    </source>
</evidence>
<evidence type="ECO:0000256" key="5">
    <source>
        <dbReference type="ARBA" id="ARBA00022833"/>
    </source>
</evidence>
<protein>
    <submittedName>
        <fullName evidence="10">CSON006522 protein</fullName>
    </submittedName>
</protein>
<keyword evidence="7" id="KW-1133">Transmembrane helix</keyword>
<feature type="transmembrane region" description="Helical" evidence="7">
    <location>
        <begin position="6"/>
        <end position="28"/>
    </location>
</feature>
<evidence type="ECO:0000256" key="2">
    <source>
        <dbReference type="ARBA" id="ARBA00011245"/>
    </source>
</evidence>
<keyword evidence="5" id="KW-0862">Zinc</keyword>
<dbReference type="SMART" id="SM01168">
    <property type="entry name" value="DUF1907"/>
    <property type="match status" value="1"/>
</dbReference>
<reference evidence="9" key="1">
    <citation type="submission" date="2018-04" db="EMBL/GenBank/DDBJ databases">
        <authorList>
            <person name="Go L.Y."/>
            <person name="Mitchell J.A."/>
        </authorList>
    </citation>
    <scope>NUCLEOTIDE SEQUENCE</scope>
    <source>
        <tissue evidence="9">Whole organism</tissue>
    </source>
</reference>
<proteinExistence type="predicted"/>
<keyword evidence="6" id="KW-0539">Nucleus</keyword>
<keyword evidence="3" id="KW-0479">Metal-binding</keyword>
<dbReference type="EMBL" id="UFQS01000244">
    <property type="protein sequence ID" value="SSX01945.1"/>
    <property type="molecule type" value="Genomic_DNA"/>
</dbReference>
<dbReference type="CDD" id="cd17298">
    <property type="entry name" value="DUF1907"/>
    <property type="match status" value="1"/>
</dbReference>
<dbReference type="PANTHER" id="PTHR13204">
    <property type="entry name" value="PTD012 PROTEIN"/>
    <property type="match status" value="1"/>
</dbReference>
<dbReference type="GO" id="GO:0008270">
    <property type="term" value="F:zinc ion binding"/>
    <property type="evidence" value="ECO:0007669"/>
    <property type="project" value="TreeGrafter"/>
</dbReference>
<keyword evidence="7" id="KW-0472">Membrane</keyword>
<dbReference type="InterPro" id="IPR015021">
    <property type="entry name" value="C11orf54_DUF1907"/>
</dbReference>
<gene>
    <name evidence="10" type="primary">CSON006522</name>
</gene>
<evidence type="ECO:0000313" key="9">
    <source>
        <dbReference type="EMBL" id="SSX01945.1"/>
    </source>
</evidence>
<feature type="domain" description="DUF1907" evidence="8">
    <location>
        <begin position="59"/>
        <end position="339"/>
    </location>
</feature>
<dbReference type="GO" id="GO:0016788">
    <property type="term" value="F:hydrolase activity, acting on ester bonds"/>
    <property type="evidence" value="ECO:0007669"/>
    <property type="project" value="TreeGrafter"/>
</dbReference>
<dbReference type="GO" id="GO:0005634">
    <property type="term" value="C:nucleus"/>
    <property type="evidence" value="ECO:0007669"/>
    <property type="project" value="UniProtKB-SubCell"/>
</dbReference>
<dbReference type="PANTHER" id="PTHR13204:SF1">
    <property type="entry name" value="ESTER HYDROLASE C11ORF54"/>
    <property type="match status" value="1"/>
</dbReference>
<name>A0A336LW91_CULSO</name>
<evidence type="ECO:0000256" key="6">
    <source>
        <dbReference type="ARBA" id="ARBA00023242"/>
    </source>
</evidence>
<dbReference type="EMBL" id="UFQT01000244">
    <property type="protein sequence ID" value="SSX22322.1"/>
    <property type="molecule type" value="Genomic_DNA"/>
</dbReference>
<evidence type="ECO:0000259" key="8">
    <source>
        <dbReference type="SMART" id="SM01168"/>
    </source>
</evidence>
<comment type="subcellular location">
    <subcellularLocation>
        <location evidence="1">Nucleus</location>
    </subcellularLocation>
</comment>
<evidence type="ECO:0000256" key="4">
    <source>
        <dbReference type="ARBA" id="ARBA00022801"/>
    </source>
</evidence>
<keyword evidence="4" id="KW-0378">Hydrolase</keyword>
<keyword evidence="7" id="KW-0812">Transmembrane</keyword>
<sequence>MQIGVIVNTVYILINISHEFSLFFLILLKSSTMATLDSNILEYESKALLTPSLDDIKNVLSKGLPSNFETVSVDVVECPNLREAPFYLASEGLCGDPALLELGGVPYLLPLVDRTRLYDIKTMCQKALPSLPEMLVIGAGAGPYPFLGTNVEGIFNFKIESDGTVTNNSHVAQVDENLDCKLHKLEQNETRCALLGNLLLTQGKPGKVLRVHCKKRIGSLDFITSIRKTLADHYPSTIGLGGVFVLKQGKAKQHVMQDFSKTPIETETQLNTWLKFYEMPANLIAVGTLITDEADLDLRLQHFHSFSTGKWGGHYHIDTTPDVVEYEGYFVVGEQIVRVDKPTVTHKFGRD</sequence>
<evidence type="ECO:0000256" key="7">
    <source>
        <dbReference type="SAM" id="Phobius"/>
    </source>
</evidence>
<dbReference type="Pfam" id="PF08925">
    <property type="entry name" value="DUF1907"/>
    <property type="match status" value="1"/>
</dbReference>
<organism evidence="10">
    <name type="scientific">Culicoides sonorensis</name>
    <name type="common">Biting midge</name>
    <dbReference type="NCBI Taxonomy" id="179676"/>
    <lineage>
        <taxon>Eukaryota</taxon>
        <taxon>Metazoa</taxon>
        <taxon>Ecdysozoa</taxon>
        <taxon>Arthropoda</taxon>
        <taxon>Hexapoda</taxon>
        <taxon>Insecta</taxon>
        <taxon>Pterygota</taxon>
        <taxon>Neoptera</taxon>
        <taxon>Endopterygota</taxon>
        <taxon>Diptera</taxon>
        <taxon>Nematocera</taxon>
        <taxon>Chironomoidea</taxon>
        <taxon>Ceratopogonidae</taxon>
        <taxon>Ceratopogoninae</taxon>
        <taxon>Culicoides</taxon>
        <taxon>Monoculicoides</taxon>
    </lineage>
</organism>
<evidence type="ECO:0000313" key="10">
    <source>
        <dbReference type="EMBL" id="SSX22322.1"/>
    </source>
</evidence>
<accession>A0A336LW91</accession>
<evidence type="ECO:0000256" key="1">
    <source>
        <dbReference type="ARBA" id="ARBA00004123"/>
    </source>
</evidence>
<dbReference type="VEuPathDB" id="VectorBase:CSON006522"/>
<dbReference type="AlphaFoldDB" id="A0A336LW91"/>
<reference evidence="10" key="2">
    <citation type="submission" date="2018-07" db="EMBL/GenBank/DDBJ databases">
        <authorList>
            <person name="Quirk P.G."/>
            <person name="Krulwich T.A."/>
        </authorList>
    </citation>
    <scope>NUCLEOTIDE SEQUENCE</scope>
</reference>